<dbReference type="RefSeq" id="WP_093752651.1">
    <property type="nucleotide sequence ID" value="NZ_FNNG01000006.1"/>
</dbReference>
<proteinExistence type="predicted"/>
<dbReference type="EMBL" id="FNNG01000006">
    <property type="protein sequence ID" value="SDX05797.1"/>
    <property type="molecule type" value="Genomic_DNA"/>
</dbReference>
<dbReference type="Proteomes" id="UP000198828">
    <property type="component" value="Unassembled WGS sequence"/>
</dbReference>
<dbReference type="AlphaFoldDB" id="A0A1H2YKU4"/>
<gene>
    <name evidence="1" type="ORF">SAMN05660923_01651</name>
</gene>
<accession>A0A1H2YKU4</accession>
<evidence type="ECO:0000313" key="1">
    <source>
        <dbReference type="EMBL" id="SDX05797.1"/>
    </source>
</evidence>
<name>A0A1H2YKU4_9FIRM</name>
<dbReference type="OrthoDB" id="128875at2"/>
<protein>
    <recommendedName>
        <fullName evidence="3">Sce7726 family protein</fullName>
    </recommendedName>
</protein>
<keyword evidence="2" id="KW-1185">Reference proteome</keyword>
<reference evidence="1 2" key="1">
    <citation type="submission" date="2016-10" db="EMBL/GenBank/DDBJ databases">
        <authorList>
            <person name="de Groot N.N."/>
        </authorList>
    </citation>
    <scope>NUCLEOTIDE SEQUENCE [LARGE SCALE GENOMIC DNA]</scope>
    <source>
        <strain evidence="1 2">DSM 23310</strain>
    </source>
</reference>
<sequence length="187" mass="21606">MLKDKDIRVTLISEIAKLNQNNDYRLVEELAVCDGDARVDIAVINGKLCGYEIKSDRDTLERLSRQIDAYNKTFDYITIVVGEKYKENIIHEIPSWWGIQVALKDTNKVLIKSIRPAIINDEVDARSVIELLWKDEILKLLKSKGIKGLSNKNRRKLRDIAMEAIPPNEIIEYTREALKVRKGWRAD</sequence>
<organism evidence="1 2">
    <name type="scientific">Tepidimicrobium xylanilyticum</name>
    <dbReference type="NCBI Taxonomy" id="1123352"/>
    <lineage>
        <taxon>Bacteria</taxon>
        <taxon>Bacillati</taxon>
        <taxon>Bacillota</taxon>
        <taxon>Tissierellia</taxon>
        <taxon>Tissierellales</taxon>
        <taxon>Tepidimicrobiaceae</taxon>
        <taxon>Tepidimicrobium</taxon>
    </lineage>
</organism>
<evidence type="ECO:0000313" key="2">
    <source>
        <dbReference type="Proteomes" id="UP000198828"/>
    </source>
</evidence>
<dbReference type="NCBIfam" id="NF033832">
    <property type="entry name" value="sce7726_fam"/>
    <property type="match status" value="1"/>
</dbReference>
<evidence type="ECO:0008006" key="3">
    <source>
        <dbReference type="Google" id="ProtNLM"/>
    </source>
</evidence>
<dbReference type="InterPro" id="IPR047729">
    <property type="entry name" value="Sce7726-like"/>
</dbReference>